<reference evidence="3" key="1">
    <citation type="journal article" date="2021" name="Nat. Commun.">
        <title>Genetic determinants of endophytism in the Arabidopsis root mycobiome.</title>
        <authorList>
            <person name="Mesny F."/>
            <person name="Miyauchi S."/>
            <person name="Thiergart T."/>
            <person name="Pickel B."/>
            <person name="Atanasova L."/>
            <person name="Karlsson M."/>
            <person name="Huettel B."/>
            <person name="Barry K.W."/>
            <person name="Haridas S."/>
            <person name="Chen C."/>
            <person name="Bauer D."/>
            <person name="Andreopoulos W."/>
            <person name="Pangilinan J."/>
            <person name="LaButti K."/>
            <person name="Riley R."/>
            <person name="Lipzen A."/>
            <person name="Clum A."/>
            <person name="Drula E."/>
            <person name="Henrissat B."/>
            <person name="Kohler A."/>
            <person name="Grigoriev I.V."/>
            <person name="Martin F.M."/>
            <person name="Hacquard S."/>
        </authorList>
    </citation>
    <scope>NUCLEOTIDE SEQUENCE</scope>
    <source>
        <strain evidence="3">MPI-CAGE-AT-0021</strain>
    </source>
</reference>
<sequence>MAHKFSFSGSFKAGKKDKIATFFRKHDVKTTEDFENEMTALVTTESEYSKNGKGGKAVVTAKAKGLPIIREDWVYEMMEVKKDWIKLSDKYYFRTGPDSGSENGSSATRDEDADKAVEAEKKEKEEKEEKEKKEKEEKEEKEKKEKEEKEEKEKREEEEKEEKEKKEKEEAERTKANENRPAQTDEDARTIKEHLARAQESLAAVELYKRALIESTEVVHIDLTDEVEMVTEGYELVKQSVEACAKAAESGDVERAGSEAAEAAKGQKDAAALYGALAARIRYDKSMSPEPERVATEGGEFGSILGEKDPAKELRPNGWNHITIPGDKRPEGVMAPGIIQCRTPKNHFYVHETFKTEKGHRRNRAHLLPARMYPIESTKWDMGSGPNLRTQNPDSWLDREGELEWLSFALLKCRSVSLVYGLAKDKNGNTQLWSGTGVRRVITDTDPNLYMDLMRLTVGQTDSVVKKKKTSADEKVRILAALENESQPSAN</sequence>
<comment type="caution">
    <text evidence="3">The sequence shown here is derived from an EMBL/GenBank/DDBJ whole genome shotgun (WGS) entry which is preliminary data.</text>
</comment>
<feature type="compositionally biased region" description="Basic and acidic residues" evidence="1">
    <location>
        <begin position="108"/>
        <end position="178"/>
    </location>
</feature>
<proteinExistence type="predicted"/>
<dbReference type="Gene3D" id="3.40.50.10190">
    <property type="entry name" value="BRCT domain"/>
    <property type="match status" value="1"/>
</dbReference>
<dbReference type="SUPFAM" id="SSF52113">
    <property type="entry name" value="BRCT domain"/>
    <property type="match status" value="1"/>
</dbReference>
<dbReference type="Pfam" id="PF00533">
    <property type="entry name" value="BRCT"/>
    <property type="match status" value="1"/>
</dbReference>
<feature type="compositionally biased region" description="Basic and acidic residues" evidence="1">
    <location>
        <begin position="306"/>
        <end position="315"/>
    </location>
</feature>
<evidence type="ECO:0000259" key="2">
    <source>
        <dbReference type="PROSITE" id="PS50172"/>
    </source>
</evidence>
<dbReference type="OrthoDB" id="10659939at2759"/>
<name>A0A9P9DRS4_9HYPO</name>
<evidence type="ECO:0000256" key="1">
    <source>
        <dbReference type="SAM" id="MobiDB-lite"/>
    </source>
</evidence>
<dbReference type="Proteomes" id="UP000717696">
    <property type="component" value="Unassembled WGS sequence"/>
</dbReference>
<feature type="domain" description="BRCT" evidence="2">
    <location>
        <begin position="1"/>
        <end position="82"/>
    </location>
</feature>
<evidence type="ECO:0000313" key="4">
    <source>
        <dbReference type="Proteomes" id="UP000717696"/>
    </source>
</evidence>
<dbReference type="CDD" id="cd00027">
    <property type="entry name" value="BRCT"/>
    <property type="match status" value="1"/>
</dbReference>
<feature type="region of interest" description="Disordered" evidence="1">
    <location>
        <begin position="96"/>
        <end position="187"/>
    </location>
</feature>
<evidence type="ECO:0000313" key="3">
    <source>
        <dbReference type="EMBL" id="KAH7123401.1"/>
    </source>
</evidence>
<feature type="region of interest" description="Disordered" evidence="1">
    <location>
        <begin position="288"/>
        <end position="317"/>
    </location>
</feature>
<dbReference type="InterPro" id="IPR001357">
    <property type="entry name" value="BRCT_dom"/>
</dbReference>
<dbReference type="PROSITE" id="PS50172">
    <property type="entry name" value="BRCT"/>
    <property type="match status" value="1"/>
</dbReference>
<dbReference type="AlphaFoldDB" id="A0A9P9DRS4"/>
<dbReference type="InterPro" id="IPR036420">
    <property type="entry name" value="BRCT_dom_sf"/>
</dbReference>
<dbReference type="EMBL" id="JAGMUU010000025">
    <property type="protein sequence ID" value="KAH7123401.1"/>
    <property type="molecule type" value="Genomic_DNA"/>
</dbReference>
<gene>
    <name evidence="3" type="ORF">B0J13DRAFT_531515</name>
</gene>
<accession>A0A9P9DRS4</accession>
<keyword evidence="4" id="KW-1185">Reference proteome</keyword>
<protein>
    <recommendedName>
        <fullName evidence="2">BRCT domain-containing protein</fullName>
    </recommendedName>
</protein>
<feature type="compositionally biased region" description="Polar residues" evidence="1">
    <location>
        <begin position="98"/>
        <end position="107"/>
    </location>
</feature>
<organism evidence="3 4">
    <name type="scientific">Dactylonectria estremocensis</name>
    <dbReference type="NCBI Taxonomy" id="1079267"/>
    <lineage>
        <taxon>Eukaryota</taxon>
        <taxon>Fungi</taxon>
        <taxon>Dikarya</taxon>
        <taxon>Ascomycota</taxon>
        <taxon>Pezizomycotina</taxon>
        <taxon>Sordariomycetes</taxon>
        <taxon>Hypocreomycetidae</taxon>
        <taxon>Hypocreales</taxon>
        <taxon>Nectriaceae</taxon>
        <taxon>Dactylonectria</taxon>
    </lineage>
</organism>